<dbReference type="PANTHER" id="PTHR37739:SF16">
    <property type="entry name" value="KINESIN-LIKE PROTEIN"/>
    <property type="match status" value="1"/>
</dbReference>
<evidence type="ECO:0000259" key="13">
    <source>
        <dbReference type="PROSITE" id="PS50847"/>
    </source>
</evidence>
<keyword evidence="9" id="KW-0505">Motor protein</keyword>
<evidence type="ECO:0000256" key="12">
    <source>
        <dbReference type="SAM" id="SignalP"/>
    </source>
</evidence>
<feature type="coiled-coil region" evidence="10">
    <location>
        <begin position="743"/>
        <end position="864"/>
    </location>
</feature>
<organism evidence="14 15">
    <name type="scientific">Streptococcus canis FSL Z3-227</name>
    <dbReference type="NCBI Taxonomy" id="482234"/>
    <lineage>
        <taxon>Bacteria</taxon>
        <taxon>Bacillati</taxon>
        <taxon>Bacillota</taxon>
        <taxon>Bacilli</taxon>
        <taxon>Lactobacillales</taxon>
        <taxon>Streptococcaceae</taxon>
        <taxon>Streptococcus</taxon>
    </lineage>
</organism>
<comment type="caution">
    <text evidence="14">The sequence shown here is derived from an EMBL/GenBank/DDBJ whole genome shotgun (WGS) entry which is preliminary data.</text>
</comment>
<keyword evidence="4 12" id="KW-0732">Signal</keyword>
<feature type="coiled-coil region" evidence="10">
    <location>
        <begin position="182"/>
        <end position="353"/>
    </location>
</feature>
<keyword evidence="3" id="KW-0493">Microtubule</keyword>
<dbReference type="InterPro" id="IPR039564">
    <property type="entry name" value="Peptidase_C39-like"/>
</dbReference>
<feature type="coiled-coil region" evidence="10">
    <location>
        <begin position="680"/>
        <end position="717"/>
    </location>
</feature>
<evidence type="ECO:0000256" key="2">
    <source>
        <dbReference type="ARBA" id="ARBA00022525"/>
    </source>
</evidence>
<evidence type="ECO:0000313" key="15">
    <source>
        <dbReference type="Proteomes" id="UP000004423"/>
    </source>
</evidence>
<feature type="region of interest" description="Disordered" evidence="11">
    <location>
        <begin position="22"/>
        <end position="52"/>
    </location>
</feature>
<name>A0AAV3FUB3_STRCB</name>
<dbReference type="GO" id="GO:0005874">
    <property type="term" value="C:microtubule"/>
    <property type="evidence" value="ECO:0007669"/>
    <property type="project" value="UniProtKB-KW"/>
</dbReference>
<dbReference type="Gene3D" id="3.90.70.10">
    <property type="entry name" value="Cysteine proteinases"/>
    <property type="match status" value="1"/>
</dbReference>
<protein>
    <submittedName>
        <fullName evidence="14">M protein</fullName>
    </submittedName>
</protein>
<keyword evidence="7 10" id="KW-0175">Coiled coil</keyword>
<evidence type="ECO:0000256" key="1">
    <source>
        <dbReference type="ARBA" id="ARBA00022512"/>
    </source>
</evidence>
<feature type="signal peptide" evidence="12">
    <location>
        <begin position="1"/>
        <end position="22"/>
    </location>
</feature>
<dbReference type="EMBL" id="AIDX01000001">
    <property type="protein sequence ID" value="EIQ82692.1"/>
    <property type="molecule type" value="Genomic_DNA"/>
</dbReference>
<evidence type="ECO:0000256" key="4">
    <source>
        <dbReference type="ARBA" id="ARBA00022729"/>
    </source>
</evidence>
<dbReference type="PROSITE" id="PS50847">
    <property type="entry name" value="GRAM_POS_ANCHORING"/>
    <property type="match status" value="1"/>
</dbReference>
<keyword evidence="6" id="KW-0067">ATP-binding</keyword>
<evidence type="ECO:0000256" key="11">
    <source>
        <dbReference type="SAM" id="MobiDB-lite"/>
    </source>
</evidence>
<dbReference type="RefSeq" id="WP_003045324.1">
    <property type="nucleotide sequence ID" value="NZ_AIDX01000001.2"/>
</dbReference>
<dbReference type="InterPro" id="IPR044986">
    <property type="entry name" value="KIF15/KIN-12"/>
</dbReference>
<keyword evidence="2" id="KW-0964">Secreted</keyword>
<dbReference type="PANTHER" id="PTHR37739">
    <property type="entry name" value="KINESIN-LIKE PROTEIN KIN-12D"/>
    <property type="match status" value="1"/>
</dbReference>
<evidence type="ECO:0000313" key="14">
    <source>
        <dbReference type="EMBL" id="EIQ82692.1"/>
    </source>
</evidence>
<dbReference type="Pfam" id="PF13529">
    <property type="entry name" value="Peptidase_C39_2"/>
    <property type="match status" value="1"/>
</dbReference>
<evidence type="ECO:0000256" key="3">
    <source>
        <dbReference type="ARBA" id="ARBA00022701"/>
    </source>
</evidence>
<evidence type="ECO:0000256" key="8">
    <source>
        <dbReference type="ARBA" id="ARBA00023088"/>
    </source>
</evidence>
<evidence type="ECO:0000256" key="5">
    <source>
        <dbReference type="ARBA" id="ARBA00022741"/>
    </source>
</evidence>
<evidence type="ECO:0000256" key="6">
    <source>
        <dbReference type="ARBA" id="ARBA00022840"/>
    </source>
</evidence>
<feature type="coiled-coil region" evidence="10">
    <location>
        <begin position="541"/>
        <end position="575"/>
    </location>
</feature>
<feature type="chain" id="PRO_5043539616" evidence="12">
    <location>
        <begin position="23"/>
        <end position="942"/>
    </location>
</feature>
<dbReference type="Proteomes" id="UP000004423">
    <property type="component" value="Unassembled WGS sequence"/>
</dbReference>
<dbReference type="InterPro" id="IPR019931">
    <property type="entry name" value="LPXTG_anchor"/>
</dbReference>
<dbReference type="AlphaFoldDB" id="A0AAV3FUB3"/>
<evidence type="ECO:0000256" key="9">
    <source>
        <dbReference type="ARBA" id="ARBA00023175"/>
    </source>
</evidence>
<dbReference type="NCBIfam" id="TIGR01167">
    <property type="entry name" value="LPXTG_anchor"/>
    <property type="match status" value="1"/>
</dbReference>
<keyword evidence="8" id="KW-0572">Peptidoglycan-anchor</keyword>
<dbReference type="GO" id="GO:0005524">
    <property type="term" value="F:ATP binding"/>
    <property type="evidence" value="ECO:0007669"/>
    <property type="project" value="UniProtKB-KW"/>
</dbReference>
<sequence length="942" mass="104950">MKKQLMAGIAIASMGLSSTVYAEEQVSPIEPNKPSEEQSDTTKKVTEADVKQSEAALVKSQKQVEQQESAVASAEKAKTEAELAVTNAELAVTEAETLANSSSPEMIEKHEAEVSRLTKEIDNANKELSTVDQDLLNKKDAIEEQNSIITTLKSDLALKEGELNIAAKDVIDTESLLNGYKENALRQELNTVNSDLRKANETLNKAEQDLERAKLEESKQNTALEVAATAVDEAELTLSEASQNLAEANKQVTTLQAVEDQLSVEIAETQETIKRLKHALAVSETDSLKELESKLEQLAKAQENVRLAEQALVAAHSEDKNRQRLIQELEAQVRSSRQELRQATIELERLSTDYFNTMPSSQVTGRPYYLQTDPRWINNYFGQYSFGASGCVPTALAMIYSELSGRSVMPLEVGNWLYNNTNEFNKRYYGTTGKGILIASSHYGYEATPLGNFNNVVNALKEGHIVTATVQQNKFAPWGDGTTHQIVLKGYSNGSTYVYDPYTKANEGWYSVQRLWAEQSTDAIDTAGVGAPFIKITLPGVEQLKERLDFAQTQKNRLEERVVQTSERLKELSSRVSSVRTRQLELEKARQLELESNKQVASARTSLSKAKEDKSVLQRSLQSSQDILISLTTRYKEANSKTQLAKQGQQQAQHDYNKHLNRLKVAKESLVSLKTQESPLKSAEMTLLKAKEVKKQLEEHKVNLEEQLTIVSQTKEEQKATLEKVKLKYHDAKLALAATQQLLDTALAKLRLLTNDKTNLENAIANMKQVLDKRTSTLLKVRQTLGQLENAPELLKEAETNLEKAKQILLDKVALLEKEEAILKTLQEEHASLAAQHEKIIKAYQDLLKAKQEAELLRQQKELDNAIPKVNSQGQVTGYMAQQGLKNKIRQTNLSSVNSTQSNVKPMTKQGLPKTGESSSFLVAIGSILSGFGLMDLKRRKK</sequence>
<keyword evidence="5" id="KW-0547">Nucleotide-binding</keyword>
<dbReference type="Pfam" id="PF00746">
    <property type="entry name" value="Gram_pos_anchor"/>
    <property type="match status" value="1"/>
</dbReference>
<evidence type="ECO:0000256" key="7">
    <source>
        <dbReference type="ARBA" id="ARBA00023054"/>
    </source>
</evidence>
<keyword evidence="1" id="KW-0134">Cell wall</keyword>
<reference evidence="14 15" key="1">
    <citation type="journal article" date="2012" name="PLoS ONE">
        <title>Gene Repertoire Evolution of Streptococcus pyogenes Inferred from Phylogenomic Analysis with Streptococcus canis and Streptococcus dysgalactiae.</title>
        <authorList>
            <person name="Lefebure T."/>
            <person name="Richards V.P."/>
            <person name="Lang P."/>
            <person name="Pavinski-Bitar P."/>
            <person name="Stanhope M.J."/>
        </authorList>
    </citation>
    <scope>NUCLEOTIDE SEQUENCE [LARGE SCALE GENOMIC DNA]</scope>
    <source>
        <strain evidence="14 15">FSL Z3-227</strain>
    </source>
</reference>
<feature type="compositionally biased region" description="Basic and acidic residues" evidence="11">
    <location>
        <begin position="33"/>
        <end position="52"/>
    </location>
</feature>
<gene>
    <name evidence="14" type="ORF">SCAZ3_10035</name>
</gene>
<feature type="domain" description="Gram-positive cocci surface proteins LPxTG" evidence="13">
    <location>
        <begin position="912"/>
        <end position="942"/>
    </location>
</feature>
<accession>A0AAV3FUB3</accession>
<evidence type="ECO:0000256" key="10">
    <source>
        <dbReference type="SAM" id="Coils"/>
    </source>
</evidence>
<proteinExistence type="predicted"/>